<accession>A0A1B9F4A1</accession>
<protein>
    <submittedName>
        <fullName evidence="1">Uncharacterized protein</fullName>
    </submittedName>
</protein>
<sequence>MQIKTIGNSGQITLGKKYSGRQVIVEEIEHGVWLIKTGRFVPDSEAWLYKGDMPSKLNRAIKWAEDNPPAETNEDCVGKGYYQYKDLTQNPYILSESQKKCVL</sequence>
<dbReference type="EMBL" id="MAGO01000010">
    <property type="protein sequence ID" value="OCC14645.1"/>
    <property type="molecule type" value="Genomic_DNA"/>
</dbReference>
<comment type="caution">
    <text evidence="1">The sequence shown here is derived from an EMBL/GenBank/DDBJ whole genome shotgun (WGS) entry which is preliminary data.</text>
</comment>
<name>A0A1B9F4A1_9BACT</name>
<gene>
    <name evidence="1" type="ORF">DBT_1960</name>
</gene>
<reference evidence="1 2" key="1">
    <citation type="submission" date="2016-06" db="EMBL/GenBank/DDBJ databases">
        <title>Respiratory ammonification of nitrate coupled to the oxidation of elemental sulfur in deep-sea autotrophic thermophilic bacteria.</title>
        <authorList>
            <person name="Slobodkina G.B."/>
            <person name="Mardanov A.V."/>
            <person name="Ravin N.V."/>
            <person name="Frolova A.A."/>
            <person name="Viryasiv M.B."/>
            <person name="Chernyh N.A."/>
            <person name="Bonch-Osmolovskaya E.A."/>
            <person name="Slobodkin A.I."/>
        </authorList>
    </citation>
    <scope>NUCLEOTIDE SEQUENCE [LARGE SCALE GENOMIC DNA]</scope>
    <source>
        <strain evidence="1 2">S69</strain>
    </source>
</reference>
<evidence type="ECO:0000313" key="1">
    <source>
        <dbReference type="EMBL" id="OCC14645.1"/>
    </source>
</evidence>
<evidence type="ECO:0000313" key="2">
    <source>
        <dbReference type="Proteomes" id="UP000093080"/>
    </source>
</evidence>
<keyword evidence="2" id="KW-1185">Reference proteome</keyword>
<organism evidence="1 2">
    <name type="scientific">Dissulfuribacter thermophilus</name>
    <dbReference type="NCBI Taxonomy" id="1156395"/>
    <lineage>
        <taxon>Bacteria</taxon>
        <taxon>Pseudomonadati</taxon>
        <taxon>Thermodesulfobacteriota</taxon>
        <taxon>Dissulfuribacteria</taxon>
        <taxon>Dissulfuribacterales</taxon>
        <taxon>Dissulfuribacteraceae</taxon>
        <taxon>Dissulfuribacter</taxon>
    </lineage>
</organism>
<dbReference type="Proteomes" id="UP000093080">
    <property type="component" value="Unassembled WGS sequence"/>
</dbReference>
<dbReference type="AlphaFoldDB" id="A0A1B9F4A1"/>
<dbReference type="STRING" id="1156395.DBT_1960"/>
<dbReference type="RefSeq" id="WP_067619597.1">
    <property type="nucleotide sequence ID" value="NZ_MAGO01000010.1"/>
</dbReference>
<proteinExistence type="predicted"/>